<organism evidence="1 2">
    <name type="scientific">Phytophthora fragariaefolia</name>
    <dbReference type="NCBI Taxonomy" id="1490495"/>
    <lineage>
        <taxon>Eukaryota</taxon>
        <taxon>Sar</taxon>
        <taxon>Stramenopiles</taxon>
        <taxon>Oomycota</taxon>
        <taxon>Peronosporomycetes</taxon>
        <taxon>Peronosporales</taxon>
        <taxon>Peronosporaceae</taxon>
        <taxon>Phytophthora</taxon>
    </lineage>
</organism>
<dbReference type="OrthoDB" id="129607at2759"/>
<keyword evidence="2" id="KW-1185">Reference proteome</keyword>
<reference evidence="1" key="1">
    <citation type="submission" date="2023-04" db="EMBL/GenBank/DDBJ databases">
        <title>Phytophthora fragariaefolia NBRC 109709.</title>
        <authorList>
            <person name="Ichikawa N."/>
            <person name="Sato H."/>
            <person name="Tonouchi N."/>
        </authorList>
    </citation>
    <scope>NUCLEOTIDE SEQUENCE</scope>
    <source>
        <strain evidence="1">NBRC 109709</strain>
    </source>
</reference>
<dbReference type="EMBL" id="BSXT01000266">
    <property type="protein sequence ID" value="GMF22882.1"/>
    <property type="molecule type" value="Genomic_DNA"/>
</dbReference>
<dbReference type="AlphaFoldDB" id="A0A9W6TZC7"/>
<sequence length="206" mass="23161">MEVTTLRHLHILADEIVTANTCRRERPMEKQHGIEYRCLKTEYKIARKCNFNEPTNFVVRFLAQAQALTGEHVVLKYQQEGLNQVQQTAIMAVQGYAECGLKELASRQLVMAQAFQGELAPIGSSPQQQAAFLQKLQTGLGVQIKGEVSGMLNQAIRRVQQEIQSALEAQTQGATQLEKTLYTKVETGLKHVVARVQQQIDEQLTR</sequence>
<comment type="caution">
    <text evidence="1">The sequence shown here is derived from an EMBL/GenBank/DDBJ whole genome shotgun (WGS) entry which is preliminary data.</text>
</comment>
<accession>A0A9W6TZC7</accession>
<dbReference type="Proteomes" id="UP001165121">
    <property type="component" value="Unassembled WGS sequence"/>
</dbReference>
<evidence type="ECO:0000313" key="2">
    <source>
        <dbReference type="Proteomes" id="UP001165121"/>
    </source>
</evidence>
<gene>
    <name evidence="1" type="ORF">Pfra01_000347600</name>
</gene>
<proteinExistence type="predicted"/>
<evidence type="ECO:0000313" key="1">
    <source>
        <dbReference type="EMBL" id="GMF22882.1"/>
    </source>
</evidence>
<name>A0A9W6TZC7_9STRA</name>
<protein>
    <submittedName>
        <fullName evidence="1">Unnamed protein product</fullName>
    </submittedName>
</protein>